<dbReference type="OrthoDB" id="9770450at2"/>
<dbReference type="GO" id="GO:0019068">
    <property type="term" value="P:virion assembly"/>
    <property type="evidence" value="ECO:0007669"/>
    <property type="project" value="InterPro"/>
</dbReference>
<name>A0A238K192_9RHOB</name>
<feature type="compositionally biased region" description="Polar residues" evidence="1">
    <location>
        <begin position="50"/>
        <end position="64"/>
    </location>
</feature>
<evidence type="ECO:0000313" key="2">
    <source>
        <dbReference type="EMBL" id="SMX35726.1"/>
    </source>
</evidence>
<sequence>MSWLDRAILSLSPERGLARVRARTKAQALMNYDAASKGRRTHGWKAPGSSADSAAQGSRSQLRNLSRDMERNRALAVRGRDVVTGNVVGTGILPSVRMKNEANADKAMKVVRQHLLTPDIDAYGVSALPALQAQVMNAVFTDGEVLVRRRIRNLQYEPDFLLPFQVQLMEVDHLDEGITSHGKNEVVEGIEYGPTGRAVAYHLFDRHPGDIARFGRSSLKSTRVPAGQILHIRRVDRPGQQRGVPWLAPVMMTLGELSDYQEAQILKQRIAALLAFFVEASDTGGTYDGQKMSELQPGAIVGLEEGQKITASDPPVVGGYQEFMNQGIRSVAMGLGISYESFGDLKGVNFSSGKMGRMEMDRFVDVWQRQLIIGQFCHGIGRWMKEVWPLAREVRKLPPVPEDFEWTAPKRPMIDPSKEIKAAVEEINAGLTSLQRKQREMGQDPDVIAREREEDAARSQPKQKPDAPASDGQTETDPKQESQDGRD</sequence>
<keyword evidence="3" id="KW-1185">Reference proteome</keyword>
<protein>
    <submittedName>
        <fullName evidence="2">Phage portal protein, lambda family</fullName>
    </submittedName>
</protein>
<dbReference type="Pfam" id="PF05136">
    <property type="entry name" value="Phage_portal_2"/>
    <property type="match status" value="1"/>
</dbReference>
<dbReference type="NCBIfam" id="TIGR01539">
    <property type="entry name" value="portal_lambda"/>
    <property type="match status" value="1"/>
</dbReference>
<reference evidence="2 3" key="1">
    <citation type="submission" date="2017-05" db="EMBL/GenBank/DDBJ databases">
        <authorList>
            <person name="Song R."/>
            <person name="Chenine A.L."/>
            <person name="Ruprecht R.M."/>
        </authorList>
    </citation>
    <scope>NUCLEOTIDE SEQUENCE [LARGE SCALE GENOMIC DNA]</scope>
    <source>
        <strain evidence="2 3">CECT 8663</strain>
    </source>
</reference>
<feature type="compositionally biased region" description="Basic and acidic residues" evidence="1">
    <location>
        <begin position="437"/>
        <end position="457"/>
    </location>
</feature>
<proteinExistence type="predicted"/>
<evidence type="ECO:0000256" key="1">
    <source>
        <dbReference type="SAM" id="MobiDB-lite"/>
    </source>
</evidence>
<dbReference type="RefSeq" id="WP_097803125.1">
    <property type="nucleotide sequence ID" value="NZ_FXYH01000002.1"/>
</dbReference>
<dbReference type="Proteomes" id="UP000220836">
    <property type="component" value="Unassembled WGS sequence"/>
</dbReference>
<dbReference type="GO" id="GO:0005198">
    <property type="term" value="F:structural molecule activity"/>
    <property type="evidence" value="ECO:0007669"/>
    <property type="project" value="InterPro"/>
</dbReference>
<evidence type="ECO:0000313" key="3">
    <source>
        <dbReference type="Proteomes" id="UP000220836"/>
    </source>
</evidence>
<dbReference type="EMBL" id="FXYH01000002">
    <property type="protein sequence ID" value="SMX35726.1"/>
    <property type="molecule type" value="Genomic_DNA"/>
</dbReference>
<gene>
    <name evidence="2" type="ORF">PEV8663_00573</name>
</gene>
<dbReference type="InterPro" id="IPR006429">
    <property type="entry name" value="Phage_lambda_portal"/>
</dbReference>
<feature type="region of interest" description="Disordered" evidence="1">
    <location>
        <begin position="31"/>
        <end position="67"/>
    </location>
</feature>
<accession>A0A238K192</accession>
<feature type="region of interest" description="Disordered" evidence="1">
    <location>
        <begin position="431"/>
        <end position="487"/>
    </location>
</feature>
<organism evidence="2 3">
    <name type="scientific">Pelagimonas varians</name>
    <dbReference type="NCBI Taxonomy" id="696760"/>
    <lineage>
        <taxon>Bacteria</taxon>
        <taxon>Pseudomonadati</taxon>
        <taxon>Pseudomonadota</taxon>
        <taxon>Alphaproteobacteria</taxon>
        <taxon>Rhodobacterales</taxon>
        <taxon>Roseobacteraceae</taxon>
        <taxon>Pelagimonas</taxon>
    </lineage>
</organism>
<feature type="compositionally biased region" description="Basic and acidic residues" evidence="1">
    <location>
        <begin position="476"/>
        <end position="487"/>
    </location>
</feature>
<dbReference type="AlphaFoldDB" id="A0A238K192"/>